<dbReference type="GO" id="GO:0016020">
    <property type="term" value="C:membrane"/>
    <property type="evidence" value="ECO:0007669"/>
    <property type="project" value="UniProtKB-SubCell"/>
</dbReference>
<evidence type="ECO:0000256" key="5">
    <source>
        <dbReference type="ARBA" id="ARBA00022989"/>
    </source>
</evidence>
<keyword evidence="5 8" id="KW-1133">Transmembrane helix</keyword>
<evidence type="ECO:0000256" key="3">
    <source>
        <dbReference type="ARBA" id="ARBA00022692"/>
    </source>
</evidence>
<feature type="compositionally biased region" description="Basic and acidic residues" evidence="9">
    <location>
        <begin position="32"/>
        <end position="44"/>
    </location>
</feature>
<evidence type="ECO:0000256" key="6">
    <source>
        <dbReference type="ARBA" id="ARBA00023136"/>
    </source>
</evidence>
<evidence type="ECO:0000256" key="4">
    <source>
        <dbReference type="ARBA" id="ARBA00022927"/>
    </source>
</evidence>
<dbReference type="GO" id="GO:0012505">
    <property type="term" value="C:endomembrane system"/>
    <property type="evidence" value="ECO:0007669"/>
    <property type="project" value="UniProtKB-ARBA"/>
</dbReference>
<proteinExistence type="inferred from homology"/>
<organism evidence="10">
    <name type="scientific">Percolomonas cosmopolitus</name>
    <dbReference type="NCBI Taxonomy" id="63605"/>
    <lineage>
        <taxon>Eukaryota</taxon>
        <taxon>Discoba</taxon>
        <taxon>Heterolobosea</taxon>
        <taxon>Tetramitia</taxon>
        <taxon>Eutetramitia</taxon>
        <taxon>Percolomonadidae</taxon>
        <taxon>Percolomonas</taxon>
    </lineage>
</organism>
<name>A0A7S1KNE3_9EUKA</name>
<keyword evidence="6 8" id="KW-0472">Membrane</keyword>
<reference evidence="10" key="1">
    <citation type="submission" date="2021-01" db="EMBL/GenBank/DDBJ databases">
        <authorList>
            <person name="Corre E."/>
            <person name="Pelletier E."/>
            <person name="Niang G."/>
            <person name="Scheremetjew M."/>
            <person name="Finn R."/>
            <person name="Kale V."/>
            <person name="Holt S."/>
            <person name="Cochrane G."/>
            <person name="Meng A."/>
            <person name="Brown T."/>
            <person name="Cohen L."/>
        </authorList>
    </citation>
    <scope>NUCLEOTIDE SEQUENCE</scope>
    <source>
        <strain evidence="10">WS</strain>
    </source>
</reference>
<dbReference type="GO" id="GO:0016192">
    <property type="term" value="P:vesicle-mediated transport"/>
    <property type="evidence" value="ECO:0007669"/>
    <property type="project" value="InterPro"/>
</dbReference>
<feature type="region of interest" description="Disordered" evidence="9">
    <location>
        <begin position="23"/>
        <end position="54"/>
    </location>
</feature>
<dbReference type="AlphaFoldDB" id="A0A7S1KNE3"/>
<comment type="similarity">
    <text evidence="7 8">Belongs to the SFT2 family.</text>
</comment>
<dbReference type="InterPro" id="IPR011691">
    <property type="entry name" value="Vesicle_transpt_SFT2"/>
</dbReference>
<feature type="transmembrane region" description="Helical" evidence="8">
    <location>
        <begin position="212"/>
        <end position="238"/>
    </location>
</feature>
<evidence type="ECO:0000313" key="10">
    <source>
        <dbReference type="EMBL" id="CAD9077611.1"/>
    </source>
</evidence>
<keyword evidence="3 8" id="KW-0812">Transmembrane</keyword>
<dbReference type="SUPFAM" id="SSF103473">
    <property type="entry name" value="MFS general substrate transporter"/>
    <property type="match status" value="1"/>
</dbReference>
<feature type="transmembrane region" description="Helical" evidence="8">
    <location>
        <begin position="279"/>
        <end position="297"/>
    </location>
</feature>
<keyword evidence="2 8" id="KW-0813">Transport</keyword>
<keyword evidence="4 8" id="KW-0653">Protein transport</keyword>
<feature type="transmembrane region" description="Helical" evidence="8">
    <location>
        <begin position="244"/>
        <end position="267"/>
    </location>
</feature>
<evidence type="ECO:0000256" key="9">
    <source>
        <dbReference type="SAM" id="MobiDB-lite"/>
    </source>
</evidence>
<feature type="transmembrane region" description="Helical" evidence="8">
    <location>
        <begin position="303"/>
        <end position="326"/>
    </location>
</feature>
<evidence type="ECO:0000256" key="8">
    <source>
        <dbReference type="RuleBase" id="RU363111"/>
    </source>
</evidence>
<dbReference type="InterPro" id="IPR036259">
    <property type="entry name" value="MFS_trans_sf"/>
</dbReference>
<comment type="subcellular location">
    <subcellularLocation>
        <location evidence="1 8">Membrane</location>
        <topology evidence="1 8">Multi-pass membrane protein</topology>
    </subcellularLocation>
</comment>
<dbReference type="GO" id="GO:0005737">
    <property type="term" value="C:cytoplasm"/>
    <property type="evidence" value="ECO:0007669"/>
    <property type="project" value="UniProtKB-ARBA"/>
</dbReference>
<dbReference type="InterPro" id="IPR007305">
    <property type="entry name" value="Vesicle_transpt_Got1/SFT2"/>
</dbReference>
<accession>A0A7S1KNE3</accession>
<sequence length="342" mass="38257">MSSYFSNLTNNFSSLIPTTNQSSYSYSNLSRGADDTKSLTRYSDENALSDSDEDWKMSMLQEELNGNTHEEPKRGKNMALSHGNKATRNAPVLHDISSDEEEGAIEIHAIGATDIKGENSSSWFSSARNAPSWLTRWNTGNVDVPPPPNADPLILSEDSQQQSSVTDRIKSLVSEASKKVGLTKEPPKPKKWYERWRDTINEKVTLSKRTRLYGFAITFIIGLCCMGVSLFLLSYALVPLIARLFAILYTFGQICFILSSFFLAGPITQIKQMVTPKRIIPSTIYLISLLLTIVSAIRMKSIILCFILIVIQIIALGFYVITYIPYSGTFLSMMVRGVWNSM</sequence>
<evidence type="ECO:0000256" key="1">
    <source>
        <dbReference type="ARBA" id="ARBA00004141"/>
    </source>
</evidence>
<protein>
    <recommendedName>
        <fullName evidence="8">Vesicle transport protein</fullName>
    </recommendedName>
</protein>
<comment type="function">
    <text evidence="8">May be involved in fusion of retrograde transport vesicles derived from an endocytic compartment with the Golgi complex.</text>
</comment>
<dbReference type="PANTHER" id="PTHR23137">
    <property type="entry name" value="VESICLE TRANSPORT PROTEIN-RELATED"/>
    <property type="match status" value="1"/>
</dbReference>
<gene>
    <name evidence="10" type="ORF">PCOS0759_LOCUS843</name>
</gene>
<evidence type="ECO:0000256" key="7">
    <source>
        <dbReference type="ARBA" id="ARBA00025800"/>
    </source>
</evidence>
<dbReference type="GO" id="GO:0015031">
    <property type="term" value="P:protein transport"/>
    <property type="evidence" value="ECO:0007669"/>
    <property type="project" value="UniProtKB-KW"/>
</dbReference>
<dbReference type="Pfam" id="PF04178">
    <property type="entry name" value="Got1"/>
    <property type="match status" value="1"/>
</dbReference>
<evidence type="ECO:0000256" key="2">
    <source>
        <dbReference type="ARBA" id="ARBA00022448"/>
    </source>
</evidence>
<dbReference type="PANTHER" id="PTHR23137:SF36">
    <property type="entry name" value="VESICLE TRANSPORT PROTEIN SFT2C"/>
    <property type="match status" value="1"/>
</dbReference>
<dbReference type="EMBL" id="HBGD01001062">
    <property type="protein sequence ID" value="CAD9077611.1"/>
    <property type="molecule type" value="Transcribed_RNA"/>
</dbReference>